<dbReference type="PANTHER" id="PTHR46585">
    <property type="entry name" value="INTEGRASE CORE DOMAIN CONTAINING PROTEIN"/>
    <property type="match status" value="1"/>
</dbReference>
<organism evidence="2 3">
    <name type="scientific">Callosobruchus maculatus</name>
    <name type="common">Southern cowpea weevil</name>
    <name type="synonym">Pulse bruchid</name>
    <dbReference type="NCBI Taxonomy" id="64391"/>
    <lineage>
        <taxon>Eukaryota</taxon>
        <taxon>Metazoa</taxon>
        <taxon>Ecdysozoa</taxon>
        <taxon>Arthropoda</taxon>
        <taxon>Hexapoda</taxon>
        <taxon>Insecta</taxon>
        <taxon>Pterygota</taxon>
        <taxon>Neoptera</taxon>
        <taxon>Endopterygota</taxon>
        <taxon>Coleoptera</taxon>
        <taxon>Polyphaga</taxon>
        <taxon>Cucujiformia</taxon>
        <taxon>Chrysomeloidea</taxon>
        <taxon>Chrysomelidae</taxon>
        <taxon>Bruchinae</taxon>
        <taxon>Bruchini</taxon>
        <taxon>Callosobruchus</taxon>
    </lineage>
</organism>
<evidence type="ECO:0000259" key="1">
    <source>
        <dbReference type="PROSITE" id="PS50994"/>
    </source>
</evidence>
<dbReference type="InterPro" id="IPR036397">
    <property type="entry name" value="RNaseH_sf"/>
</dbReference>
<dbReference type="EMBL" id="CAACVG010007902">
    <property type="protein sequence ID" value="VEN47572.1"/>
    <property type="molecule type" value="Genomic_DNA"/>
</dbReference>
<dbReference type="PANTHER" id="PTHR46585:SF1">
    <property type="entry name" value="CHROMO DOMAIN-CONTAINING PROTEIN"/>
    <property type="match status" value="1"/>
</dbReference>
<keyword evidence="3" id="KW-1185">Reference proteome</keyword>
<sequence>MIPYSKEDKGYKYILVVINCFSKFSWALPLKNKTGKEVSKAMETVLKQQTPKNLQTDARLEFFNQNFKNLMKQYYISHYNVFSEKKQQL</sequence>
<dbReference type="Pfam" id="PF00665">
    <property type="entry name" value="rve"/>
    <property type="match status" value="1"/>
</dbReference>
<accession>A0A653CI26</accession>
<proteinExistence type="predicted"/>
<feature type="domain" description="Integrase catalytic" evidence="1">
    <location>
        <begin position="1"/>
        <end position="89"/>
    </location>
</feature>
<evidence type="ECO:0000313" key="2">
    <source>
        <dbReference type="EMBL" id="VEN47572.1"/>
    </source>
</evidence>
<dbReference type="GO" id="GO:0003676">
    <property type="term" value="F:nucleic acid binding"/>
    <property type="evidence" value="ECO:0007669"/>
    <property type="project" value="InterPro"/>
</dbReference>
<dbReference type="GO" id="GO:0015074">
    <property type="term" value="P:DNA integration"/>
    <property type="evidence" value="ECO:0007669"/>
    <property type="project" value="InterPro"/>
</dbReference>
<evidence type="ECO:0000313" key="3">
    <source>
        <dbReference type="Proteomes" id="UP000410492"/>
    </source>
</evidence>
<dbReference type="InterPro" id="IPR012337">
    <property type="entry name" value="RNaseH-like_sf"/>
</dbReference>
<dbReference type="AlphaFoldDB" id="A0A653CI26"/>
<dbReference type="PROSITE" id="PS50994">
    <property type="entry name" value="INTEGRASE"/>
    <property type="match status" value="1"/>
</dbReference>
<gene>
    <name evidence="2" type="ORF">CALMAC_LOCUS9298</name>
</gene>
<name>A0A653CI26_CALMS</name>
<dbReference type="InterPro" id="IPR001584">
    <property type="entry name" value="Integrase_cat-core"/>
</dbReference>
<protein>
    <recommendedName>
        <fullName evidence="1">Integrase catalytic domain-containing protein</fullName>
    </recommendedName>
</protein>
<dbReference type="Gene3D" id="3.30.420.10">
    <property type="entry name" value="Ribonuclease H-like superfamily/Ribonuclease H"/>
    <property type="match status" value="1"/>
</dbReference>
<reference evidence="2 3" key="1">
    <citation type="submission" date="2019-01" db="EMBL/GenBank/DDBJ databases">
        <authorList>
            <person name="Sayadi A."/>
        </authorList>
    </citation>
    <scope>NUCLEOTIDE SEQUENCE [LARGE SCALE GENOMIC DNA]</scope>
</reference>
<dbReference type="Proteomes" id="UP000410492">
    <property type="component" value="Unassembled WGS sequence"/>
</dbReference>
<dbReference type="SUPFAM" id="SSF53098">
    <property type="entry name" value="Ribonuclease H-like"/>
    <property type="match status" value="1"/>
</dbReference>
<dbReference type="OrthoDB" id="6343797at2759"/>